<accession>A0A9N9QJ93</accession>
<reference evidence="2" key="1">
    <citation type="submission" date="2022-01" db="EMBL/GenBank/DDBJ databases">
        <authorList>
            <person name="King R."/>
        </authorList>
    </citation>
    <scope>NUCLEOTIDE SEQUENCE</scope>
</reference>
<protein>
    <submittedName>
        <fullName evidence="2">Uncharacterized protein</fullName>
    </submittedName>
</protein>
<keyword evidence="1" id="KW-0175">Coiled coil</keyword>
<sequence length="367" mass="42565">MNCTICEERKTKDVFDCDGCKKPICKQCGELSSSEIKVLELKGKRVMKFYCPNCTKHDTFMLLHEIINTKNSLIIDKNEIISLLKEKIEDLEKLNEDVASNKLSLKSYASVLNNSKTTKKVNVPSLIIRPIRKQEVSKTREDITKTINPANLNVGIKNTRFTGNGNMIINCPSRQDVEQLKKAAEDMLVNDYEVTTTKMIKPKIKIPGYEGIKSEKEVEESIRKQNTWIKDADYIKVTYLRKKKNESSTILAECSSDFFHKCMIHKKINVEWNRCPIYEDLSVTRCFNCQEFYHKKQACDRKKVCDFCAEEHEEQECRKVNLKCNNCMQANQKFKTNYAITHASSNPECPSYIYHLEKLKNKIDYST</sequence>
<keyword evidence="3" id="KW-1185">Reference proteome</keyword>
<evidence type="ECO:0000256" key="1">
    <source>
        <dbReference type="SAM" id="Coils"/>
    </source>
</evidence>
<gene>
    <name evidence="2" type="ORF">CEUTPL_LOCUS8073</name>
</gene>
<dbReference type="Proteomes" id="UP001152799">
    <property type="component" value="Chromosome 4"/>
</dbReference>
<dbReference type="AlphaFoldDB" id="A0A9N9QJ93"/>
<name>A0A9N9QJ93_9CUCU</name>
<evidence type="ECO:0000313" key="2">
    <source>
        <dbReference type="EMBL" id="CAG9767510.1"/>
    </source>
</evidence>
<organism evidence="2 3">
    <name type="scientific">Ceutorhynchus assimilis</name>
    <name type="common">cabbage seed weevil</name>
    <dbReference type="NCBI Taxonomy" id="467358"/>
    <lineage>
        <taxon>Eukaryota</taxon>
        <taxon>Metazoa</taxon>
        <taxon>Ecdysozoa</taxon>
        <taxon>Arthropoda</taxon>
        <taxon>Hexapoda</taxon>
        <taxon>Insecta</taxon>
        <taxon>Pterygota</taxon>
        <taxon>Neoptera</taxon>
        <taxon>Endopterygota</taxon>
        <taxon>Coleoptera</taxon>
        <taxon>Polyphaga</taxon>
        <taxon>Cucujiformia</taxon>
        <taxon>Curculionidae</taxon>
        <taxon>Ceutorhynchinae</taxon>
        <taxon>Ceutorhynchus</taxon>
    </lineage>
</organism>
<dbReference type="EMBL" id="OU892280">
    <property type="protein sequence ID" value="CAG9767510.1"/>
    <property type="molecule type" value="Genomic_DNA"/>
</dbReference>
<proteinExistence type="predicted"/>
<dbReference type="OrthoDB" id="6775559at2759"/>
<feature type="coiled-coil region" evidence="1">
    <location>
        <begin position="74"/>
        <end position="101"/>
    </location>
</feature>
<evidence type="ECO:0000313" key="3">
    <source>
        <dbReference type="Proteomes" id="UP001152799"/>
    </source>
</evidence>